<protein>
    <submittedName>
        <fullName evidence="1">Uncharacterized protein</fullName>
    </submittedName>
</protein>
<organism evidence="1 2">
    <name type="scientific">Portunus trituberculatus</name>
    <name type="common">Swimming crab</name>
    <name type="synonym">Neptunus trituberculatus</name>
    <dbReference type="NCBI Taxonomy" id="210409"/>
    <lineage>
        <taxon>Eukaryota</taxon>
        <taxon>Metazoa</taxon>
        <taxon>Ecdysozoa</taxon>
        <taxon>Arthropoda</taxon>
        <taxon>Crustacea</taxon>
        <taxon>Multicrustacea</taxon>
        <taxon>Malacostraca</taxon>
        <taxon>Eumalacostraca</taxon>
        <taxon>Eucarida</taxon>
        <taxon>Decapoda</taxon>
        <taxon>Pleocyemata</taxon>
        <taxon>Brachyura</taxon>
        <taxon>Eubrachyura</taxon>
        <taxon>Portunoidea</taxon>
        <taxon>Portunidae</taxon>
        <taxon>Portuninae</taxon>
        <taxon>Portunus</taxon>
    </lineage>
</organism>
<dbReference type="Proteomes" id="UP000324222">
    <property type="component" value="Unassembled WGS sequence"/>
</dbReference>
<reference evidence="1 2" key="1">
    <citation type="submission" date="2019-05" db="EMBL/GenBank/DDBJ databases">
        <title>Another draft genome of Portunus trituberculatus and its Hox gene families provides insights of decapod evolution.</title>
        <authorList>
            <person name="Jeong J.-H."/>
            <person name="Song I."/>
            <person name="Kim S."/>
            <person name="Choi T."/>
            <person name="Kim D."/>
            <person name="Ryu S."/>
            <person name="Kim W."/>
        </authorList>
    </citation>
    <scope>NUCLEOTIDE SEQUENCE [LARGE SCALE GENOMIC DNA]</scope>
    <source>
        <tissue evidence="1">Muscle</tissue>
    </source>
</reference>
<proteinExistence type="predicted"/>
<accession>A0A5B7CYQ9</accession>
<dbReference type="AlphaFoldDB" id="A0A5B7CYQ9"/>
<evidence type="ECO:0000313" key="2">
    <source>
        <dbReference type="Proteomes" id="UP000324222"/>
    </source>
</evidence>
<dbReference type="EMBL" id="VSRR010000362">
    <property type="protein sequence ID" value="MPC14570.1"/>
    <property type="molecule type" value="Genomic_DNA"/>
</dbReference>
<gene>
    <name evidence="1" type="ORF">E2C01_007339</name>
</gene>
<sequence length="152" mass="16521">MNLPMDVKTVLGHSTGLCSSAGPLQYESASSCHLTRGMWCSHQPESNLIATSLPSLQAFMDALLRQEVALTLLKFLGSSSWQPVNIFRWATNLHPPTATNLCECYFTKVVAKEVVCTNIDNNLLLGSGLGTPTYRPAAELSGTHFEIGPNRI</sequence>
<keyword evidence="2" id="KW-1185">Reference proteome</keyword>
<comment type="caution">
    <text evidence="1">The sequence shown here is derived from an EMBL/GenBank/DDBJ whole genome shotgun (WGS) entry which is preliminary data.</text>
</comment>
<name>A0A5B7CYQ9_PORTR</name>
<evidence type="ECO:0000313" key="1">
    <source>
        <dbReference type="EMBL" id="MPC14570.1"/>
    </source>
</evidence>